<comment type="pathway">
    <text evidence="1">Lipid metabolism; fatty acid beta-oxidation.</text>
</comment>
<dbReference type="FunFam" id="3.40.50.720:FF:000009">
    <property type="entry name" value="Fatty oxidation complex, alpha subunit"/>
    <property type="match status" value="1"/>
</dbReference>
<dbReference type="CDD" id="cd06558">
    <property type="entry name" value="crotonase-like"/>
    <property type="match status" value="1"/>
</dbReference>
<evidence type="ECO:0000256" key="14">
    <source>
        <dbReference type="ARBA" id="ARBA00065953"/>
    </source>
</evidence>
<dbReference type="GO" id="GO:0036125">
    <property type="term" value="C:fatty acid beta-oxidation multienzyme complex"/>
    <property type="evidence" value="ECO:0007669"/>
    <property type="project" value="InterPro"/>
</dbReference>
<accession>A0A658K0K9</accession>
<evidence type="ECO:0000256" key="2">
    <source>
        <dbReference type="ARBA" id="ARBA00007005"/>
    </source>
</evidence>
<evidence type="ECO:0000256" key="13">
    <source>
        <dbReference type="ARBA" id="ARBA00049556"/>
    </source>
</evidence>
<dbReference type="Pfam" id="PF02737">
    <property type="entry name" value="3HCDH_N"/>
    <property type="match status" value="1"/>
</dbReference>
<dbReference type="GO" id="GO:0006635">
    <property type="term" value="P:fatty acid beta-oxidation"/>
    <property type="evidence" value="ECO:0007669"/>
    <property type="project" value="UniProtKB-UniPathway"/>
</dbReference>
<dbReference type="FunFam" id="3.90.226.10:FF:000018">
    <property type="entry name" value="Fatty acid oxidation complex subunit alpha"/>
    <property type="match status" value="1"/>
</dbReference>
<dbReference type="PANTHER" id="PTHR43612:SF3">
    <property type="entry name" value="TRIFUNCTIONAL ENZYME SUBUNIT ALPHA, MITOCHONDRIAL"/>
    <property type="match status" value="1"/>
</dbReference>
<dbReference type="InterPro" id="IPR001753">
    <property type="entry name" value="Enoyl-CoA_hydra/iso"/>
</dbReference>
<dbReference type="InterPro" id="IPR012799">
    <property type="entry name" value="FadB"/>
</dbReference>
<dbReference type="InterPro" id="IPR036291">
    <property type="entry name" value="NAD(P)-bd_dom_sf"/>
</dbReference>
<dbReference type="InterPro" id="IPR006108">
    <property type="entry name" value="3HC_DH_C"/>
</dbReference>
<evidence type="ECO:0000256" key="4">
    <source>
        <dbReference type="ARBA" id="ARBA00012076"/>
    </source>
</evidence>
<keyword evidence="9" id="KW-0443">Lipid metabolism</keyword>
<comment type="catalytic activity">
    <reaction evidence="13">
        <text>a (3S)-3-hydroxyacyl-CoA + NAD(+) = a 3-oxoacyl-CoA + NADH + H(+)</text>
        <dbReference type="Rhea" id="RHEA:22432"/>
        <dbReference type="ChEBI" id="CHEBI:15378"/>
        <dbReference type="ChEBI" id="CHEBI:57318"/>
        <dbReference type="ChEBI" id="CHEBI:57540"/>
        <dbReference type="ChEBI" id="CHEBI:57945"/>
        <dbReference type="ChEBI" id="CHEBI:90726"/>
        <dbReference type="EC" id="1.1.1.35"/>
    </reaction>
</comment>
<dbReference type="InterPro" id="IPR050136">
    <property type="entry name" value="FA_oxidation_alpha_subunit"/>
</dbReference>
<evidence type="ECO:0000256" key="6">
    <source>
        <dbReference type="ARBA" id="ARBA00022963"/>
    </source>
</evidence>
<dbReference type="InterPro" id="IPR008927">
    <property type="entry name" value="6-PGluconate_DH-like_C_sf"/>
</dbReference>
<keyword evidence="6" id="KW-0442">Lipid degradation</keyword>
<evidence type="ECO:0000256" key="1">
    <source>
        <dbReference type="ARBA" id="ARBA00005005"/>
    </source>
</evidence>
<keyword evidence="11" id="KW-0456">Lyase</keyword>
<reference evidence="17 18" key="1">
    <citation type="submission" date="2018-08" db="EMBL/GenBank/DDBJ databases">
        <title>Recombination of ecologically and evolutionarily significant loci maintains genetic cohesion in the Pseudomonas syringae species complex.</title>
        <authorList>
            <person name="Dillon M."/>
            <person name="Thakur S."/>
            <person name="Almeida R.N.D."/>
            <person name="Weir B.S."/>
            <person name="Guttman D.S."/>
        </authorList>
    </citation>
    <scope>NUCLEOTIDE SEQUENCE [LARGE SCALE GENOMIC DNA]</scope>
    <source>
        <strain evidence="17 18">ICMP 7847</strain>
    </source>
</reference>
<comment type="caution">
    <text evidence="17">The sequence shown here is derived from an EMBL/GenBank/DDBJ whole genome shotgun (WGS) entry which is preliminary data.</text>
</comment>
<dbReference type="EMBL" id="RBSP01000883">
    <property type="protein sequence ID" value="RMS40440.1"/>
    <property type="molecule type" value="Genomic_DNA"/>
</dbReference>
<keyword evidence="7" id="KW-0560">Oxidoreductase</keyword>
<keyword evidence="10" id="KW-0413">Isomerase</keyword>
<dbReference type="GO" id="GO:0070403">
    <property type="term" value="F:NAD+ binding"/>
    <property type="evidence" value="ECO:0007669"/>
    <property type="project" value="InterPro"/>
</dbReference>
<keyword evidence="12" id="KW-0511">Multifunctional enzyme</keyword>
<organism evidence="17 18">
    <name type="scientific">Pseudomonas amygdali pv. photiniae</name>
    <dbReference type="NCBI Taxonomy" id="251724"/>
    <lineage>
        <taxon>Bacteria</taxon>
        <taxon>Pseudomonadati</taxon>
        <taxon>Pseudomonadota</taxon>
        <taxon>Gammaproteobacteria</taxon>
        <taxon>Pseudomonadales</taxon>
        <taxon>Pseudomonadaceae</taxon>
        <taxon>Pseudomonas</taxon>
        <taxon>Pseudomonas amygdali</taxon>
    </lineage>
</organism>
<dbReference type="InterPro" id="IPR029045">
    <property type="entry name" value="ClpP/crotonase-like_dom_sf"/>
</dbReference>
<dbReference type="GO" id="GO:0004300">
    <property type="term" value="F:enoyl-CoA hydratase activity"/>
    <property type="evidence" value="ECO:0007669"/>
    <property type="project" value="UniProtKB-EC"/>
</dbReference>
<dbReference type="GO" id="GO:0008692">
    <property type="term" value="F:3-hydroxybutyryl-CoA epimerase activity"/>
    <property type="evidence" value="ECO:0007669"/>
    <property type="project" value="InterPro"/>
</dbReference>
<protein>
    <recommendedName>
        <fullName evidence="4">enoyl-CoA hydratase</fullName>
        <ecNumber evidence="4">4.2.1.17</ecNumber>
    </recommendedName>
</protein>
<dbReference type="Proteomes" id="UP000270873">
    <property type="component" value="Unassembled WGS sequence"/>
</dbReference>
<sequence length="772" mass="83386">MYEGKAITVKALESGIVELNFDLKGESVNKFNRLTLNELRQAVDAIKADASVKGVIVSSGKDVFIVGADITEFVDNFKLPEAELVAGNLQANRIFSDFEDLGVPTVVAINGIALGGGLEMCLAADYRVISSSARIGLPEVKLGLYPGFGGTVRLPRIIGADNAIEWIASGKESSAEDALKVGAVDAVVAPEKLQAAALDLIQRAISGELDYKAKRQPKLDKLKLNAIEQMMAFETAKGFVAGQAGPNYPAPVEAIKTIQKAANFGRDKALEIEAAGFVKMAKTSAAQSLIGLFLNDQELKKKAKGYDAVAKEVKQAAVLGTGIMGGGIAYQSAVKGTPILMKDIREEAIQLGLNEASKLLGGRLEKGRLTAAKMAEALNAIRPTLSYGDFGNVDLVVEAVVENPKVKQAVLAEVEANVGEHTILASNTSTISISLLAKALKRPENFVGMHFFNPVHMMPLVEVIRGEKSSEETVATTVAYARKMGKNPIVVNDCPGFLVNRVLFPYFGGFARLVSAGVDFVRIDKVMEKFGWPMGPAYLMDVVGIDTGHHGRDVMAEGFPDRMKDDRRSVVDALYEAKRLGQKNGKGFYAYETDKKGKPKKVNDPAVLDVLKPIVYEQREVSDEDIINWMMIPLCLETVRCLEDGIVETAAEADMGLIYGIGFPPFRGGALRYIDSIGVAEFVALADQYALGLTGGAGGVNHIRKIQRMAEVFRVGSAVSGQPVAVLIQAQTLYLSRNRQTFQQQSLGQQQTDAAVLHHVRQTIFRVIRVQR</sequence>
<dbReference type="Pfam" id="PF00725">
    <property type="entry name" value="3HCDH"/>
    <property type="match status" value="1"/>
</dbReference>
<dbReference type="NCBIfam" id="NF008727">
    <property type="entry name" value="PRK11730.1"/>
    <property type="match status" value="1"/>
</dbReference>
<dbReference type="Gene3D" id="3.40.50.720">
    <property type="entry name" value="NAD(P)-binding Rossmann-like Domain"/>
    <property type="match status" value="1"/>
</dbReference>
<dbReference type="SUPFAM" id="SSF48179">
    <property type="entry name" value="6-phosphogluconate dehydrogenase C-terminal domain-like"/>
    <property type="match status" value="2"/>
</dbReference>
<dbReference type="InterPro" id="IPR006180">
    <property type="entry name" value="3-OHacyl-CoA_DH_CS"/>
</dbReference>
<proteinExistence type="inferred from homology"/>
<dbReference type="GO" id="GO:0016509">
    <property type="term" value="F:long-chain (3S)-3-hydroxyacyl-CoA dehydrogenase (NAD+) activity"/>
    <property type="evidence" value="ECO:0007669"/>
    <property type="project" value="TreeGrafter"/>
</dbReference>
<evidence type="ECO:0000256" key="10">
    <source>
        <dbReference type="ARBA" id="ARBA00023235"/>
    </source>
</evidence>
<evidence type="ECO:0000256" key="3">
    <source>
        <dbReference type="ARBA" id="ARBA00008750"/>
    </source>
</evidence>
<dbReference type="PANTHER" id="PTHR43612">
    <property type="entry name" value="TRIFUNCTIONAL ENZYME SUBUNIT ALPHA"/>
    <property type="match status" value="1"/>
</dbReference>
<dbReference type="EC" id="4.2.1.17" evidence="4"/>
<name>A0A658K0K9_PSEA0</name>
<evidence type="ECO:0000256" key="5">
    <source>
        <dbReference type="ARBA" id="ARBA00022832"/>
    </source>
</evidence>
<evidence type="ECO:0000256" key="7">
    <source>
        <dbReference type="ARBA" id="ARBA00023002"/>
    </source>
</evidence>
<dbReference type="Gene3D" id="3.90.226.10">
    <property type="entry name" value="2-enoyl-CoA Hydratase, Chain A, domain 1"/>
    <property type="match status" value="1"/>
</dbReference>
<keyword evidence="5" id="KW-0276">Fatty acid metabolism</keyword>
<evidence type="ECO:0000259" key="15">
    <source>
        <dbReference type="Pfam" id="PF00725"/>
    </source>
</evidence>
<evidence type="ECO:0000313" key="17">
    <source>
        <dbReference type="EMBL" id="RMS40440.1"/>
    </source>
</evidence>
<gene>
    <name evidence="17" type="ORF">ALP66_04768</name>
</gene>
<evidence type="ECO:0000256" key="9">
    <source>
        <dbReference type="ARBA" id="ARBA00023098"/>
    </source>
</evidence>
<evidence type="ECO:0000256" key="8">
    <source>
        <dbReference type="ARBA" id="ARBA00023027"/>
    </source>
</evidence>
<keyword evidence="8" id="KW-0520">NAD</keyword>
<evidence type="ECO:0000256" key="12">
    <source>
        <dbReference type="ARBA" id="ARBA00023268"/>
    </source>
</evidence>
<dbReference type="UniPathway" id="UPA00659"/>
<comment type="subunit">
    <text evidence="14">Heterotetramer of two alpha chains (FadB) and two beta chains (FadA).</text>
</comment>
<comment type="similarity">
    <text evidence="2">In the central section; belongs to the 3-hydroxyacyl-CoA dehydrogenase family.</text>
</comment>
<dbReference type="InterPro" id="IPR006176">
    <property type="entry name" value="3-OHacyl-CoA_DH_NAD-bd"/>
</dbReference>
<dbReference type="FunFam" id="1.10.1040.50:FF:000001">
    <property type="entry name" value="Fatty acid oxidation complex subunit alpha"/>
    <property type="match status" value="1"/>
</dbReference>
<dbReference type="NCBIfam" id="TIGR02437">
    <property type="entry name" value="FadB"/>
    <property type="match status" value="1"/>
</dbReference>
<dbReference type="SUPFAM" id="SSF52096">
    <property type="entry name" value="ClpP/crotonase"/>
    <property type="match status" value="1"/>
</dbReference>
<dbReference type="Gene3D" id="1.10.1040.50">
    <property type="match status" value="1"/>
</dbReference>
<feature type="domain" description="3-hydroxyacyl-CoA dehydrogenase C-terminal" evidence="15">
    <location>
        <begin position="496"/>
        <end position="591"/>
    </location>
</feature>
<dbReference type="SUPFAM" id="SSF51735">
    <property type="entry name" value="NAD(P)-binding Rossmann-fold domains"/>
    <property type="match status" value="1"/>
</dbReference>
<evidence type="ECO:0000256" key="11">
    <source>
        <dbReference type="ARBA" id="ARBA00023239"/>
    </source>
</evidence>
<dbReference type="Pfam" id="PF00378">
    <property type="entry name" value="ECH_1"/>
    <property type="match status" value="1"/>
</dbReference>
<dbReference type="PROSITE" id="PS00067">
    <property type="entry name" value="3HCDH"/>
    <property type="match status" value="1"/>
</dbReference>
<dbReference type="AlphaFoldDB" id="A0A658K0K9"/>
<comment type="similarity">
    <text evidence="3">In the N-terminal section; belongs to the enoyl-CoA hydratase/isomerase family.</text>
</comment>
<evidence type="ECO:0000313" key="18">
    <source>
        <dbReference type="Proteomes" id="UP000270873"/>
    </source>
</evidence>
<feature type="domain" description="3-hydroxyacyl-CoA dehydrogenase NAD binding" evidence="16">
    <location>
        <begin position="316"/>
        <end position="494"/>
    </location>
</feature>
<dbReference type="AntiFam" id="ANF00178">
    <property type="entry name" value="Shadow ORF (opposite dhbF)"/>
</dbReference>
<evidence type="ECO:0000259" key="16">
    <source>
        <dbReference type="Pfam" id="PF02737"/>
    </source>
</evidence>
<dbReference type="GO" id="GO:0004165">
    <property type="term" value="F:delta(3)-delta(2)-enoyl-CoA isomerase activity"/>
    <property type="evidence" value="ECO:0007669"/>
    <property type="project" value="InterPro"/>
</dbReference>
<feature type="non-terminal residue" evidence="17">
    <location>
        <position position="772"/>
    </location>
</feature>